<dbReference type="EMBL" id="QMBP01000012">
    <property type="protein sequence ID" value="RAZ88509.1"/>
    <property type="molecule type" value="Genomic_DNA"/>
</dbReference>
<keyword evidence="3" id="KW-1185">Reference proteome</keyword>
<protein>
    <submittedName>
        <fullName evidence="2">Uncharacterized protein</fullName>
    </submittedName>
</protein>
<evidence type="ECO:0000313" key="3">
    <source>
        <dbReference type="Proteomes" id="UP000251558"/>
    </source>
</evidence>
<name>A0A330HPB3_9HYPH</name>
<dbReference type="AlphaFoldDB" id="A0A330HPB3"/>
<evidence type="ECO:0000313" key="2">
    <source>
        <dbReference type="EMBL" id="RAZ88509.1"/>
    </source>
</evidence>
<accession>A0A330HPB3</accession>
<proteinExistence type="predicted"/>
<feature type="compositionally biased region" description="Basic and acidic residues" evidence="1">
    <location>
        <begin position="172"/>
        <end position="181"/>
    </location>
</feature>
<feature type="region of interest" description="Disordered" evidence="1">
    <location>
        <begin position="172"/>
        <end position="199"/>
    </location>
</feature>
<dbReference type="Proteomes" id="UP000251558">
    <property type="component" value="Unassembled WGS sequence"/>
</dbReference>
<evidence type="ECO:0000256" key="1">
    <source>
        <dbReference type="SAM" id="MobiDB-lite"/>
    </source>
</evidence>
<feature type="compositionally biased region" description="Polar residues" evidence="1">
    <location>
        <begin position="182"/>
        <end position="199"/>
    </location>
</feature>
<reference evidence="2 3" key="1">
    <citation type="submission" date="2018-07" db="EMBL/GenBank/DDBJ databases">
        <title>Diversity of Mesorhizobium strains in Brazil.</title>
        <authorList>
            <person name="Helene L.C.F."/>
            <person name="Dall'Agnol R."/>
            <person name="Delamuta J.R.M."/>
            <person name="Hungria M."/>
        </authorList>
    </citation>
    <scope>NUCLEOTIDE SEQUENCE [LARGE SCALE GENOMIC DNA]</scope>
    <source>
        <strain evidence="2 3">AC99b</strain>
    </source>
</reference>
<organism evidence="2 3">
    <name type="scientific">Mesorhizobium hawassense</name>
    <dbReference type="NCBI Taxonomy" id="1209954"/>
    <lineage>
        <taxon>Bacteria</taxon>
        <taxon>Pseudomonadati</taxon>
        <taxon>Pseudomonadota</taxon>
        <taxon>Alphaproteobacteria</taxon>
        <taxon>Hyphomicrobiales</taxon>
        <taxon>Phyllobacteriaceae</taxon>
        <taxon>Mesorhizobium</taxon>
    </lineage>
</organism>
<sequence length="199" mass="21862">MSFDANIVSPRAESRWTAEECDQYRAEQAKLDATEKQARQDRYVQARHEYACTAAGTNPKRGITSLTEAKAYIRARTLHMLPKALDTIDAALADEKGKLADRATLALDYIKRANERSSMDAGRLAQVPPADAVELVMTAFANGDCDEAFAKTMLTILGQKVESAKVQSAMEAARKKVEKSNARQPVQQSQPAPSKSKMN</sequence>
<comment type="caution">
    <text evidence="2">The sequence shown here is derived from an EMBL/GenBank/DDBJ whole genome shotgun (WGS) entry which is preliminary data.</text>
</comment>
<gene>
    <name evidence="2" type="ORF">DPM33_23580</name>
</gene>